<protein>
    <submittedName>
        <fullName evidence="2">Uncharacterized protein</fullName>
    </submittedName>
</protein>
<comment type="caution">
    <text evidence="2">The sequence shown here is derived from an EMBL/GenBank/DDBJ whole genome shotgun (WGS) entry which is preliminary data.</text>
</comment>
<gene>
    <name evidence="2" type="ORF">HYZ11_17055</name>
</gene>
<dbReference type="InterPro" id="IPR038180">
    <property type="entry name" value="FlgT_N_sf"/>
</dbReference>
<dbReference type="AlphaFoldDB" id="A0A932I3P5"/>
<keyword evidence="1" id="KW-0732">Signal</keyword>
<feature type="chain" id="PRO_5037164357" evidence="1">
    <location>
        <begin position="22"/>
        <end position="305"/>
    </location>
</feature>
<sequence>MRRPALLLAALLAALPVFPGAAPGSTAPPEGVARFEVEGEALILRGNQAAAQERAVENALRRAVLRAVRQAVGEEGLARYRRQIEGSILATGRDFIRSYRILHMGTDAGGTSVQARLEALVDWPGLDEALRALRLARPAGREQRVLFLVEERVLGQDGVQAAEGVPGIAEERLTLPFQEAGYSVLRPPAQGETFPPSQVAAALRGEMGAARLLGGLCGCRLVVTARAVSERERNGALVALANGRIIRVEDGAVIAIRSYQVRLPPGRARSHEAALAAAAGQLATQLLAEARRAVPPPPPAAKANP</sequence>
<name>A0A932I3P5_UNCTE</name>
<evidence type="ECO:0000313" key="3">
    <source>
        <dbReference type="Proteomes" id="UP000782312"/>
    </source>
</evidence>
<accession>A0A932I3P5</accession>
<evidence type="ECO:0000313" key="2">
    <source>
        <dbReference type="EMBL" id="MBI3129320.1"/>
    </source>
</evidence>
<evidence type="ECO:0000256" key="1">
    <source>
        <dbReference type="SAM" id="SignalP"/>
    </source>
</evidence>
<proteinExistence type="predicted"/>
<reference evidence="2" key="1">
    <citation type="submission" date="2020-07" db="EMBL/GenBank/DDBJ databases">
        <title>Huge and variable diversity of episymbiotic CPR bacteria and DPANN archaea in groundwater ecosystems.</title>
        <authorList>
            <person name="He C.Y."/>
            <person name="Keren R."/>
            <person name="Whittaker M."/>
            <person name="Farag I.F."/>
            <person name="Doudna J."/>
            <person name="Cate J.H.D."/>
            <person name="Banfield J.F."/>
        </authorList>
    </citation>
    <scope>NUCLEOTIDE SEQUENCE</scope>
    <source>
        <strain evidence="2">NC_groundwater_763_Ag_S-0.2um_68_21</strain>
    </source>
</reference>
<dbReference type="Gene3D" id="3.30.1660.40">
    <property type="entry name" value="FlgT, N-terminal domain"/>
    <property type="match status" value="1"/>
</dbReference>
<dbReference type="EMBL" id="JACPUR010000040">
    <property type="protein sequence ID" value="MBI3129320.1"/>
    <property type="molecule type" value="Genomic_DNA"/>
</dbReference>
<organism evidence="2 3">
    <name type="scientific">Tectimicrobiota bacterium</name>
    <dbReference type="NCBI Taxonomy" id="2528274"/>
    <lineage>
        <taxon>Bacteria</taxon>
        <taxon>Pseudomonadati</taxon>
        <taxon>Nitrospinota/Tectimicrobiota group</taxon>
        <taxon>Candidatus Tectimicrobiota</taxon>
    </lineage>
</organism>
<feature type="signal peptide" evidence="1">
    <location>
        <begin position="1"/>
        <end position="21"/>
    </location>
</feature>
<dbReference type="Proteomes" id="UP000782312">
    <property type="component" value="Unassembled WGS sequence"/>
</dbReference>